<dbReference type="Proteomes" id="UP001311232">
    <property type="component" value="Unassembled WGS sequence"/>
</dbReference>
<dbReference type="AlphaFoldDB" id="A0AAV9RFB2"/>
<comment type="caution">
    <text evidence="1">The sequence shown here is derived from an EMBL/GenBank/DDBJ whole genome shotgun (WGS) entry which is preliminary data.</text>
</comment>
<keyword evidence="2" id="KW-1185">Reference proteome</keyword>
<reference evidence="1 2" key="1">
    <citation type="submission" date="2021-06" db="EMBL/GenBank/DDBJ databases">
        <authorList>
            <person name="Palmer J.M."/>
        </authorList>
    </citation>
    <scope>NUCLEOTIDE SEQUENCE [LARGE SCALE GENOMIC DNA]</scope>
    <source>
        <strain evidence="1 2">MEX-2019</strain>
        <tissue evidence="1">Muscle</tissue>
    </source>
</reference>
<evidence type="ECO:0000313" key="2">
    <source>
        <dbReference type="Proteomes" id="UP001311232"/>
    </source>
</evidence>
<evidence type="ECO:0000313" key="1">
    <source>
        <dbReference type="EMBL" id="KAK5607691.1"/>
    </source>
</evidence>
<dbReference type="EMBL" id="JAHHUM010002018">
    <property type="protein sequence ID" value="KAK5607691.1"/>
    <property type="molecule type" value="Genomic_DNA"/>
</dbReference>
<sequence length="51" mass="5847">MNMDHQTQKARTTDSLQDPDVLLCTVTFPRTHLQTSVPNMDHQTQSKKLAH</sequence>
<gene>
    <name evidence="1" type="ORF">CRENBAI_024052</name>
</gene>
<accession>A0AAV9RFB2</accession>
<protein>
    <submittedName>
        <fullName evidence="1">Uncharacterized protein</fullName>
    </submittedName>
</protein>
<name>A0AAV9RFB2_9TELE</name>
<proteinExistence type="predicted"/>
<organism evidence="1 2">
    <name type="scientific">Crenichthys baileyi</name>
    <name type="common">White River springfish</name>
    <dbReference type="NCBI Taxonomy" id="28760"/>
    <lineage>
        <taxon>Eukaryota</taxon>
        <taxon>Metazoa</taxon>
        <taxon>Chordata</taxon>
        <taxon>Craniata</taxon>
        <taxon>Vertebrata</taxon>
        <taxon>Euteleostomi</taxon>
        <taxon>Actinopterygii</taxon>
        <taxon>Neopterygii</taxon>
        <taxon>Teleostei</taxon>
        <taxon>Neoteleostei</taxon>
        <taxon>Acanthomorphata</taxon>
        <taxon>Ovalentaria</taxon>
        <taxon>Atherinomorphae</taxon>
        <taxon>Cyprinodontiformes</taxon>
        <taxon>Goodeidae</taxon>
        <taxon>Crenichthys</taxon>
    </lineage>
</organism>